<keyword evidence="9" id="KW-1185">Reference proteome</keyword>
<reference evidence="8 9" key="1">
    <citation type="submission" date="2014-04" db="EMBL/GenBank/DDBJ databases">
        <title>Evolutionary Origins and Diversification of the Mycorrhizal Mutualists.</title>
        <authorList>
            <consortium name="DOE Joint Genome Institute"/>
            <consortium name="Mycorrhizal Genomics Consortium"/>
            <person name="Kohler A."/>
            <person name="Kuo A."/>
            <person name="Nagy L.G."/>
            <person name="Floudas D."/>
            <person name="Copeland A."/>
            <person name="Barry K.W."/>
            <person name="Cichocki N."/>
            <person name="Veneault-Fourrey C."/>
            <person name="LaButti K."/>
            <person name="Lindquist E.A."/>
            <person name="Lipzen A."/>
            <person name="Lundell T."/>
            <person name="Morin E."/>
            <person name="Murat C."/>
            <person name="Riley R."/>
            <person name="Ohm R."/>
            <person name="Sun H."/>
            <person name="Tunlid A."/>
            <person name="Henrissat B."/>
            <person name="Grigoriev I.V."/>
            <person name="Hibbett D.S."/>
            <person name="Martin F."/>
        </authorList>
    </citation>
    <scope>NUCLEOTIDE SEQUENCE [LARGE SCALE GENOMIC DNA]</scope>
    <source>
        <strain evidence="8 9">FD-317 M1</strain>
    </source>
</reference>
<evidence type="ECO:0000259" key="7">
    <source>
        <dbReference type="PROSITE" id="PS51746"/>
    </source>
</evidence>
<dbReference type="PROSITE" id="PS51746">
    <property type="entry name" value="PPM_2"/>
    <property type="match status" value="1"/>
</dbReference>
<protein>
    <recommendedName>
        <fullName evidence="7">PPM-type phosphatase domain-containing protein</fullName>
    </recommendedName>
</protein>
<feature type="domain" description="PPM-type phosphatase" evidence="7">
    <location>
        <begin position="24"/>
        <end position="361"/>
    </location>
</feature>
<dbReference type="Pfam" id="PF00481">
    <property type="entry name" value="PP2C"/>
    <property type="match status" value="1"/>
</dbReference>
<feature type="region of interest" description="Disordered" evidence="5">
    <location>
        <begin position="95"/>
        <end position="124"/>
    </location>
</feature>
<dbReference type="GO" id="GO:0004722">
    <property type="term" value="F:protein serine/threonine phosphatase activity"/>
    <property type="evidence" value="ECO:0007669"/>
    <property type="project" value="InterPro"/>
</dbReference>
<dbReference type="Gene3D" id="3.60.40.10">
    <property type="entry name" value="PPM-type phosphatase domain"/>
    <property type="match status" value="1"/>
</dbReference>
<evidence type="ECO:0000256" key="6">
    <source>
        <dbReference type="SAM" id="Phobius"/>
    </source>
</evidence>
<keyword evidence="1" id="KW-0479">Metal-binding</keyword>
<keyword evidence="2 4" id="KW-0378">Hydrolase</keyword>
<dbReference type="InterPro" id="IPR000222">
    <property type="entry name" value="PP2C_BS"/>
</dbReference>
<comment type="similarity">
    <text evidence="4">Belongs to the PP2C family.</text>
</comment>
<evidence type="ECO:0000256" key="5">
    <source>
        <dbReference type="SAM" id="MobiDB-lite"/>
    </source>
</evidence>
<gene>
    <name evidence="8" type="ORF">GYMLUDRAFT_375810</name>
</gene>
<dbReference type="GO" id="GO:0046872">
    <property type="term" value="F:metal ion binding"/>
    <property type="evidence" value="ECO:0007669"/>
    <property type="project" value="UniProtKB-KW"/>
</dbReference>
<evidence type="ECO:0000313" key="9">
    <source>
        <dbReference type="Proteomes" id="UP000053593"/>
    </source>
</evidence>
<dbReference type="InterPro" id="IPR001932">
    <property type="entry name" value="PPM-type_phosphatase-like_dom"/>
</dbReference>
<dbReference type="EMBL" id="KN834851">
    <property type="protein sequence ID" value="KIK51943.1"/>
    <property type="molecule type" value="Genomic_DNA"/>
</dbReference>
<name>A0A0D0CAR5_9AGAR</name>
<proteinExistence type="inferred from homology"/>
<dbReference type="OrthoDB" id="420076at2759"/>
<dbReference type="InterPro" id="IPR015655">
    <property type="entry name" value="PP2C"/>
</dbReference>
<dbReference type="SMART" id="SM00332">
    <property type="entry name" value="PP2Cc"/>
    <property type="match status" value="1"/>
</dbReference>
<dbReference type="PANTHER" id="PTHR47992">
    <property type="entry name" value="PROTEIN PHOSPHATASE"/>
    <property type="match status" value="1"/>
</dbReference>
<evidence type="ECO:0000313" key="8">
    <source>
        <dbReference type="EMBL" id="KIK51943.1"/>
    </source>
</evidence>
<accession>A0A0D0CAR5</accession>
<organism evidence="8 9">
    <name type="scientific">Collybiopsis luxurians FD-317 M1</name>
    <dbReference type="NCBI Taxonomy" id="944289"/>
    <lineage>
        <taxon>Eukaryota</taxon>
        <taxon>Fungi</taxon>
        <taxon>Dikarya</taxon>
        <taxon>Basidiomycota</taxon>
        <taxon>Agaricomycotina</taxon>
        <taxon>Agaricomycetes</taxon>
        <taxon>Agaricomycetidae</taxon>
        <taxon>Agaricales</taxon>
        <taxon>Marasmiineae</taxon>
        <taxon>Omphalotaceae</taxon>
        <taxon>Collybiopsis</taxon>
        <taxon>Collybiopsis luxurians</taxon>
    </lineage>
</organism>
<evidence type="ECO:0000256" key="3">
    <source>
        <dbReference type="ARBA" id="ARBA00022912"/>
    </source>
</evidence>
<evidence type="ECO:0000256" key="4">
    <source>
        <dbReference type="RuleBase" id="RU003465"/>
    </source>
</evidence>
<dbReference type="HOGENOM" id="CLU_767381_0_0_1"/>
<dbReference type="Proteomes" id="UP000053593">
    <property type="component" value="Unassembled WGS sequence"/>
</dbReference>
<evidence type="ECO:0000256" key="1">
    <source>
        <dbReference type="ARBA" id="ARBA00022723"/>
    </source>
</evidence>
<dbReference type="AlphaFoldDB" id="A0A0D0CAR5"/>
<feature type="transmembrane region" description="Helical" evidence="6">
    <location>
        <begin position="320"/>
        <end position="339"/>
    </location>
</feature>
<dbReference type="InterPro" id="IPR036457">
    <property type="entry name" value="PPM-type-like_dom_sf"/>
</dbReference>
<sequence length="361" mass="40351">MAAFNSDVDHDPDSLSRAFLAKCSFGAAGTNHTFAQFRGTPNEDRFSVSEEWELGGHVWQFLAVFDGHGGPTTAEYLSKTFPSHIRASMEQTFSDSGSAFAPSPAISSASTLQSPSQSRANSSVSVQLQTSPAEITPTTATATFANINGIRKDEDIFSERSVSEFLKRQVRAFDDELGNAVKAICPNPEQLVYDMKAAETLYKANRDVITRARCGSTMAGILVDKTPGKKRMWVCCVGDSSVVLSTKQADSKKRKSILLNKHHTGQTPIEYHRVTLEHPSHERDDIWLDGEERIFGTLSMTRGEYLLFIRRMFTLHPPAYYAHCLLTLILLFSLWRLYVQVPAFLHLRPLFPCPLNREQIR</sequence>
<dbReference type="SUPFAM" id="SSF81606">
    <property type="entry name" value="PP2C-like"/>
    <property type="match status" value="1"/>
</dbReference>
<evidence type="ECO:0000256" key="2">
    <source>
        <dbReference type="ARBA" id="ARBA00022801"/>
    </source>
</evidence>
<keyword evidence="6" id="KW-0472">Membrane</keyword>
<keyword evidence="6" id="KW-1133">Transmembrane helix</keyword>
<keyword evidence="6" id="KW-0812">Transmembrane</keyword>
<feature type="compositionally biased region" description="Low complexity" evidence="5">
    <location>
        <begin position="96"/>
        <end position="118"/>
    </location>
</feature>
<keyword evidence="3 4" id="KW-0904">Protein phosphatase</keyword>
<dbReference type="PROSITE" id="PS01032">
    <property type="entry name" value="PPM_1"/>
    <property type="match status" value="1"/>
</dbReference>